<protein>
    <recommendedName>
        <fullName evidence="3">5'-nucleotidase</fullName>
        <ecNumber evidence="3">3.1.3.5</ecNumber>
    </recommendedName>
</protein>
<dbReference type="GO" id="GO:0004309">
    <property type="term" value="F:exopolyphosphatase activity"/>
    <property type="evidence" value="ECO:0007669"/>
    <property type="project" value="TreeGrafter"/>
</dbReference>
<dbReference type="SUPFAM" id="SSF64167">
    <property type="entry name" value="SurE-like"/>
    <property type="match status" value="1"/>
</dbReference>
<dbReference type="Proteomes" id="UP000250434">
    <property type="component" value="Chromosome"/>
</dbReference>
<dbReference type="KEGG" id="aab:A4R43_05465"/>
<keyword evidence="4" id="KW-0963">Cytoplasm</keyword>
<keyword evidence="7" id="KW-0378">Hydrolase</keyword>
<dbReference type="Gene3D" id="3.40.1210.10">
    <property type="entry name" value="Survival protein SurE-like phosphatase/nucleotidase"/>
    <property type="match status" value="1"/>
</dbReference>
<dbReference type="PANTHER" id="PTHR30457">
    <property type="entry name" value="5'-NUCLEOTIDASE SURE"/>
    <property type="match status" value="1"/>
</dbReference>
<evidence type="ECO:0000256" key="3">
    <source>
        <dbReference type="ARBA" id="ARBA00012643"/>
    </source>
</evidence>
<evidence type="ECO:0000256" key="6">
    <source>
        <dbReference type="ARBA" id="ARBA00022741"/>
    </source>
</evidence>
<evidence type="ECO:0000313" key="10">
    <source>
        <dbReference type="Proteomes" id="UP000250434"/>
    </source>
</evidence>
<dbReference type="EMBL" id="CP015163">
    <property type="protein sequence ID" value="AXB42042.1"/>
    <property type="molecule type" value="Genomic_DNA"/>
</dbReference>
<dbReference type="Pfam" id="PF01975">
    <property type="entry name" value="SurE"/>
    <property type="match status" value="1"/>
</dbReference>
<comment type="catalytic activity">
    <reaction evidence="1">
        <text>a ribonucleoside 5'-phosphate + H2O = a ribonucleoside + phosphate</text>
        <dbReference type="Rhea" id="RHEA:12484"/>
        <dbReference type="ChEBI" id="CHEBI:15377"/>
        <dbReference type="ChEBI" id="CHEBI:18254"/>
        <dbReference type="ChEBI" id="CHEBI:43474"/>
        <dbReference type="ChEBI" id="CHEBI:58043"/>
        <dbReference type="EC" id="3.1.3.5"/>
    </reaction>
</comment>
<keyword evidence="5" id="KW-0479">Metal-binding</keyword>
<sequence length="248" mass="25394">MTRVLITNDDGIDSPGLVTLARAALRHRLDVVVAAPHEESSGTSAGLTVLGEEPVAKPVELDGLPGVQCHAVTARPAFIVLSARGGSFGDPPDVVLSGVNRGINVGRAVLHSGTVGAALTAGMNDLLGLAVSLEHPEPGELHWDSAEELAVEVIPLLLDSAPGTVLNLNVPALPPAELGPLTRASLASAGSVQTRLEQAGEATEVVTTVVDGSAEPGTDAYLLRQGKPTVTALRSVSEDPDFTWPAGR</sequence>
<dbReference type="GO" id="GO:0046872">
    <property type="term" value="F:metal ion binding"/>
    <property type="evidence" value="ECO:0007669"/>
    <property type="project" value="UniProtKB-KW"/>
</dbReference>
<evidence type="ECO:0000256" key="1">
    <source>
        <dbReference type="ARBA" id="ARBA00000815"/>
    </source>
</evidence>
<evidence type="ECO:0000256" key="2">
    <source>
        <dbReference type="ARBA" id="ARBA00011062"/>
    </source>
</evidence>
<gene>
    <name evidence="9" type="ORF">A4R43_05465</name>
</gene>
<evidence type="ECO:0000313" key="9">
    <source>
        <dbReference type="EMBL" id="AXB42042.1"/>
    </source>
</evidence>
<dbReference type="GO" id="GO:0008253">
    <property type="term" value="F:5'-nucleotidase activity"/>
    <property type="evidence" value="ECO:0007669"/>
    <property type="project" value="UniProtKB-EC"/>
</dbReference>
<dbReference type="RefSeq" id="WP_113691311.1">
    <property type="nucleotide sequence ID" value="NZ_CP015163.1"/>
</dbReference>
<dbReference type="InterPro" id="IPR036523">
    <property type="entry name" value="SurE-like_sf"/>
</dbReference>
<dbReference type="EC" id="3.1.3.5" evidence="3"/>
<dbReference type="InterPro" id="IPR030048">
    <property type="entry name" value="SurE"/>
</dbReference>
<organism evidence="9 10">
    <name type="scientific">Amycolatopsis albispora</name>
    <dbReference type="NCBI Taxonomy" id="1804986"/>
    <lineage>
        <taxon>Bacteria</taxon>
        <taxon>Bacillati</taxon>
        <taxon>Actinomycetota</taxon>
        <taxon>Actinomycetes</taxon>
        <taxon>Pseudonocardiales</taxon>
        <taxon>Pseudonocardiaceae</taxon>
        <taxon>Amycolatopsis</taxon>
    </lineage>
</organism>
<keyword evidence="10" id="KW-1185">Reference proteome</keyword>
<keyword evidence="6" id="KW-0547">Nucleotide-binding</keyword>
<feature type="domain" description="Survival protein SurE-like phosphatase/nucleotidase" evidence="8">
    <location>
        <begin position="4"/>
        <end position="179"/>
    </location>
</feature>
<dbReference type="InterPro" id="IPR002828">
    <property type="entry name" value="SurE-like_Pase/nucleotidase"/>
</dbReference>
<dbReference type="OrthoDB" id="9780815at2"/>
<dbReference type="AlphaFoldDB" id="A0A344L1W8"/>
<comment type="similarity">
    <text evidence="2">Belongs to the SurE nucleotidase family.</text>
</comment>
<dbReference type="GO" id="GO:0008254">
    <property type="term" value="F:3'-nucleotidase activity"/>
    <property type="evidence" value="ECO:0007669"/>
    <property type="project" value="TreeGrafter"/>
</dbReference>
<evidence type="ECO:0000256" key="5">
    <source>
        <dbReference type="ARBA" id="ARBA00022723"/>
    </source>
</evidence>
<dbReference type="PANTHER" id="PTHR30457:SF12">
    <property type="entry name" value="5'_3'-NUCLEOTIDASE SURE"/>
    <property type="match status" value="1"/>
</dbReference>
<proteinExistence type="inferred from homology"/>
<evidence type="ECO:0000256" key="7">
    <source>
        <dbReference type="ARBA" id="ARBA00022801"/>
    </source>
</evidence>
<evidence type="ECO:0000259" key="8">
    <source>
        <dbReference type="Pfam" id="PF01975"/>
    </source>
</evidence>
<evidence type="ECO:0000256" key="4">
    <source>
        <dbReference type="ARBA" id="ARBA00022490"/>
    </source>
</evidence>
<accession>A0A344L1W8</accession>
<reference evidence="9 10" key="1">
    <citation type="submission" date="2016-04" db="EMBL/GenBank/DDBJ databases">
        <title>Complete genome sequence and analysis of deep-sea sediment isolate, Amycolatopsis sp. WP1.</title>
        <authorList>
            <person name="Wang H."/>
            <person name="Chen S."/>
            <person name="Wu Q."/>
        </authorList>
    </citation>
    <scope>NUCLEOTIDE SEQUENCE [LARGE SCALE GENOMIC DNA]</scope>
    <source>
        <strain evidence="9 10">WP1</strain>
    </source>
</reference>
<name>A0A344L1W8_9PSEU</name>
<dbReference type="GO" id="GO:0000166">
    <property type="term" value="F:nucleotide binding"/>
    <property type="evidence" value="ECO:0007669"/>
    <property type="project" value="UniProtKB-KW"/>
</dbReference>